<accession>A0A4Y7L1L5</accession>
<dbReference type="Gramene" id="RZC78085">
    <property type="protein sequence ID" value="RZC78085"/>
    <property type="gene ID" value="C5167_003908"/>
</dbReference>
<dbReference type="Proteomes" id="UP000316621">
    <property type="component" value="Chromosome 9"/>
</dbReference>
<reference evidence="2 3" key="1">
    <citation type="journal article" date="2018" name="Science">
        <title>The opium poppy genome and morphinan production.</title>
        <authorList>
            <person name="Guo L."/>
            <person name="Winzer T."/>
            <person name="Yang X."/>
            <person name="Li Y."/>
            <person name="Ning Z."/>
            <person name="He Z."/>
            <person name="Teodor R."/>
            <person name="Lu Y."/>
            <person name="Bowser T.A."/>
            <person name="Graham I.A."/>
            <person name="Ye K."/>
        </authorList>
    </citation>
    <scope>NUCLEOTIDE SEQUENCE [LARGE SCALE GENOMIC DNA]</scope>
    <source>
        <strain evidence="3">cv. HN1</strain>
        <tissue evidence="2">Leaves</tissue>
    </source>
</reference>
<organism evidence="2 3">
    <name type="scientific">Papaver somniferum</name>
    <name type="common">Opium poppy</name>
    <dbReference type="NCBI Taxonomy" id="3469"/>
    <lineage>
        <taxon>Eukaryota</taxon>
        <taxon>Viridiplantae</taxon>
        <taxon>Streptophyta</taxon>
        <taxon>Embryophyta</taxon>
        <taxon>Tracheophyta</taxon>
        <taxon>Spermatophyta</taxon>
        <taxon>Magnoliopsida</taxon>
        <taxon>Ranunculales</taxon>
        <taxon>Papaveraceae</taxon>
        <taxon>Papaveroideae</taxon>
        <taxon>Papaver</taxon>
    </lineage>
</organism>
<evidence type="ECO:0000256" key="1">
    <source>
        <dbReference type="SAM" id="MobiDB-lite"/>
    </source>
</evidence>
<keyword evidence="3" id="KW-1185">Reference proteome</keyword>
<dbReference type="OMA" id="SQFAMVC"/>
<dbReference type="PANTHER" id="PTHR48210:SF1">
    <property type="entry name" value="OS05G0352800 PROTEIN"/>
    <property type="match status" value="1"/>
</dbReference>
<dbReference type="AlphaFoldDB" id="A0A4Y7L1L5"/>
<sequence length="88" mass="9647">MEDYQIEERKQAAADVLSNYSQFAMVCIGEGVRPCDLRLHLMKEISGMPTSLTSLKRKPRQRVVSPDSAMGESSNSGGTRGGDKTDIL</sequence>
<evidence type="ECO:0000313" key="2">
    <source>
        <dbReference type="EMBL" id="RZC78085.1"/>
    </source>
</evidence>
<proteinExistence type="predicted"/>
<dbReference type="EMBL" id="CM010723">
    <property type="protein sequence ID" value="RZC78085.1"/>
    <property type="molecule type" value="Genomic_DNA"/>
</dbReference>
<evidence type="ECO:0000313" key="3">
    <source>
        <dbReference type="Proteomes" id="UP000316621"/>
    </source>
</evidence>
<gene>
    <name evidence="2" type="ORF">C5167_003908</name>
</gene>
<name>A0A4Y7L1L5_PAPSO</name>
<dbReference type="PANTHER" id="PTHR48210">
    <property type="entry name" value="OS05G0352800 PROTEIN"/>
    <property type="match status" value="1"/>
</dbReference>
<protein>
    <submittedName>
        <fullName evidence="2">Uncharacterized protein</fullName>
    </submittedName>
</protein>
<feature type="region of interest" description="Disordered" evidence="1">
    <location>
        <begin position="50"/>
        <end position="88"/>
    </location>
</feature>